<feature type="region of interest" description="Disordered" evidence="7">
    <location>
        <begin position="337"/>
        <end position="361"/>
    </location>
</feature>
<comment type="subcellular location">
    <subcellularLocation>
        <location evidence="1">Membrane</location>
        <topology evidence="1">Multi-pass membrane protein</topology>
    </subcellularLocation>
</comment>
<evidence type="ECO:0000256" key="6">
    <source>
        <dbReference type="ARBA" id="ARBA00023136"/>
    </source>
</evidence>
<evidence type="ECO:0000313" key="10">
    <source>
        <dbReference type="EMBL" id="MDE47904.1"/>
    </source>
</evidence>
<proteinExistence type="predicted"/>
<evidence type="ECO:0000256" key="1">
    <source>
        <dbReference type="ARBA" id="ARBA00004141"/>
    </source>
</evidence>
<dbReference type="Pfam" id="PF01490">
    <property type="entry name" value="Aa_trans"/>
    <property type="match status" value="1"/>
</dbReference>
<dbReference type="PANTHER" id="PTHR22950:SF646">
    <property type="entry name" value="SODIUM-COUPLED NEUTRAL AMINO ACID TRANSPORTER 10-RELATED"/>
    <property type="match status" value="1"/>
</dbReference>
<evidence type="ECO:0000256" key="2">
    <source>
        <dbReference type="ARBA" id="ARBA00022448"/>
    </source>
</evidence>
<dbReference type="PANTHER" id="PTHR22950">
    <property type="entry name" value="AMINO ACID TRANSPORTER"/>
    <property type="match status" value="1"/>
</dbReference>
<organism evidence="10">
    <name type="scientific">Aceria tosichella</name>
    <name type="common">wheat curl mite</name>
    <dbReference type="NCBI Taxonomy" id="561515"/>
    <lineage>
        <taxon>Eukaryota</taxon>
        <taxon>Metazoa</taxon>
        <taxon>Ecdysozoa</taxon>
        <taxon>Arthropoda</taxon>
        <taxon>Chelicerata</taxon>
        <taxon>Arachnida</taxon>
        <taxon>Acari</taxon>
        <taxon>Acariformes</taxon>
        <taxon>Trombidiformes</taxon>
        <taxon>Prostigmata</taxon>
        <taxon>Eupodina</taxon>
        <taxon>Eriophyoidea</taxon>
        <taxon>Eriophyidae</taxon>
        <taxon>Eriophyinae</taxon>
        <taxon>Aceriini</taxon>
        <taxon>Aceria</taxon>
    </lineage>
</organism>
<feature type="transmembrane region" description="Helical" evidence="8">
    <location>
        <begin position="476"/>
        <end position="497"/>
    </location>
</feature>
<feature type="domain" description="Amino acid transporter transmembrane" evidence="9">
    <location>
        <begin position="6"/>
        <end position="530"/>
    </location>
</feature>
<evidence type="ECO:0000256" key="7">
    <source>
        <dbReference type="SAM" id="MobiDB-lite"/>
    </source>
</evidence>
<evidence type="ECO:0000256" key="5">
    <source>
        <dbReference type="ARBA" id="ARBA00022989"/>
    </source>
</evidence>
<feature type="transmembrane region" description="Helical" evidence="8">
    <location>
        <begin position="271"/>
        <end position="290"/>
    </location>
</feature>
<sequence length="537" mass="59633">MSFGKTINLGNSIIGVSILAMPYCFVQSGILLSILLIVLSGFLTRLSCHLLLKSALLSNHTSFELMAQEVLGTAGRLIAEIGVVGFLAGSCIGYFIMIGDLAPKILTELLYIKDDSNLRFITVITLSLFVALPLSLLKKIDSLTSLSVVSMILYSCLVLKLIFETNDKLNGDTPMLDDNNVTYWNLSNSLRTFPIFCMAMSCQTSLFEIFDNSTSNCDLETLKRDNNIIKKAIYLCSFVYITVGLLGYMAFHDQTLYGNILLAFPPSLTTTLTKLLFTISLLVSFPLCLFPCRTSVYSLTIGKVRESVKFQRLAAEDPQSPDVGRADDSSGNFKIGVENSNFNDDKNNNGAGDPIRTDHNSTNNGRYHYNLILPMFGKSIKQFAPTNQIRLKTILNGNGSSYTYTKLLSDDDNQTTLEHEFDNHCSLDDDTVTNDLIVYNHPTKIQMSDFHFRLLTVILIIITVMLSLLFPHIEFILGIIGSTAGTTVCFIMPAYTFIKIGKHSMLELWLARTMLIGGVLMFVLCTYATIQNANSDR</sequence>
<name>A0A6G1SBM6_9ACAR</name>
<dbReference type="InterPro" id="IPR013057">
    <property type="entry name" value="AA_transpt_TM"/>
</dbReference>
<dbReference type="EMBL" id="GGYP01003133">
    <property type="protein sequence ID" value="MDE47904.1"/>
    <property type="molecule type" value="Transcribed_RNA"/>
</dbReference>
<dbReference type="GO" id="GO:0016020">
    <property type="term" value="C:membrane"/>
    <property type="evidence" value="ECO:0007669"/>
    <property type="project" value="UniProtKB-SubCell"/>
</dbReference>
<keyword evidence="4" id="KW-0029">Amino-acid transport</keyword>
<gene>
    <name evidence="10" type="primary">Slc38a10</name>
    <name evidence="10" type="ORF">g.17661</name>
</gene>
<keyword evidence="2" id="KW-0813">Transport</keyword>
<feature type="transmembrane region" description="Helical" evidence="8">
    <location>
        <begin position="77"/>
        <end position="98"/>
    </location>
</feature>
<feature type="transmembrane region" description="Helical" evidence="8">
    <location>
        <begin position="509"/>
        <end position="530"/>
    </location>
</feature>
<accession>A0A6G1SBM6</accession>
<evidence type="ECO:0000259" key="9">
    <source>
        <dbReference type="Pfam" id="PF01490"/>
    </source>
</evidence>
<keyword evidence="6 8" id="KW-0472">Membrane</keyword>
<protein>
    <submittedName>
        <fullName evidence="10">Putative sodium-coupled neutral amino acid transporter 10</fullName>
    </submittedName>
</protein>
<keyword evidence="3 8" id="KW-0812">Transmembrane</keyword>
<evidence type="ECO:0000256" key="4">
    <source>
        <dbReference type="ARBA" id="ARBA00022970"/>
    </source>
</evidence>
<feature type="transmembrane region" description="Helical" evidence="8">
    <location>
        <begin position="232"/>
        <end position="251"/>
    </location>
</feature>
<keyword evidence="5 8" id="KW-1133">Transmembrane helix</keyword>
<evidence type="ECO:0000256" key="8">
    <source>
        <dbReference type="SAM" id="Phobius"/>
    </source>
</evidence>
<dbReference type="AlphaFoldDB" id="A0A6G1SBM6"/>
<reference evidence="10" key="1">
    <citation type="submission" date="2018-10" db="EMBL/GenBank/DDBJ databases">
        <title>Transcriptome assembly of Aceria tosichella (Wheat curl mite) Type 2.</title>
        <authorList>
            <person name="Scully E.D."/>
            <person name="Geib S.M."/>
            <person name="Palmer N.A."/>
            <person name="Gupta A.K."/>
            <person name="Sarath G."/>
            <person name="Tatineni S."/>
        </authorList>
    </citation>
    <scope>NUCLEOTIDE SEQUENCE</scope>
    <source>
        <strain evidence="10">LincolnNE</strain>
    </source>
</reference>
<feature type="transmembrane region" description="Helical" evidence="8">
    <location>
        <begin position="20"/>
        <end position="43"/>
    </location>
</feature>
<dbReference type="GO" id="GO:0015179">
    <property type="term" value="F:L-amino acid transmembrane transporter activity"/>
    <property type="evidence" value="ECO:0007669"/>
    <property type="project" value="TreeGrafter"/>
</dbReference>
<evidence type="ECO:0000256" key="3">
    <source>
        <dbReference type="ARBA" id="ARBA00022692"/>
    </source>
</evidence>
<feature type="transmembrane region" description="Helical" evidence="8">
    <location>
        <begin position="118"/>
        <end position="136"/>
    </location>
</feature>
<feature type="transmembrane region" description="Helical" evidence="8">
    <location>
        <begin position="450"/>
        <end position="470"/>
    </location>
</feature>